<dbReference type="SUPFAM" id="SSF50978">
    <property type="entry name" value="WD40 repeat-like"/>
    <property type="match status" value="1"/>
</dbReference>
<sequence>MKVQTWLANSKKMSYFSSNSSNNSITSTTTSASFSDENSTTTSSFLINAAEICTSPSAPFLVSGNIATLKTPTSQMISCLAVHQENNILYAASNNVINVYDLANNYSHIDCFSYGSSNSNSSSGLIKSIAFDGNKIYTAHQDCKIRVWQQQSNVEQCSSRHRLVSTMPTVKDRLRRCVLPKNYVQVRRQSSRQIKKLWIEHLDTVSGVALSNGMMYTVSWDKCLKIWRMSDLTCLESIKAHTDAINAVIVSADGGVVYTASADGEIKVWGTNTFKKGKKNDERKHNSVLLIASLEKHSSNINALALSSDGTLLFSGGSDKTILIWEKEDADKHYMSLLRWSLSGHTSAILCLNYVHSNELLVSGSSDTTIRVWQREKMMDGYCCAAVFKGHSKPVKSLAVFANQEPEEEGEGNNVGVSIFSGTIDGEIKVWQLIR</sequence>
<feature type="repeat" description="WD" evidence="3">
    <location>
        <begin position="294"/>
        <end position="326"/>
    </location>
</feature>
<reference evidence="5 6" key="1">
    <citation type="submission" date="2024-01" db="EMBL/GenBank/DDBJ databases">
        <title>The complete chloroplast genome sequence of Lithospermum erythrorhizon: insights into the phylogenetic relationship among Boraginaceae species and the maternal lineages of purple gromwells.</title>
        <authorList>
            <person name="Okada T."/>
            <person name="Watanabe K."/>
        </authorList>
    </citation>
    <scope>NUCLEOTIDE SEQUENCE [LARGE SCALE GENOMIC DNA]</scope>
</reference>
<evidence type="ECO:0000256" key="3">
    <source>
        <dbReference type="PROSITE-ProRule" id="PRU00221"/>
    </source>
</evidence>
<evidence type="ECO:0000313" key="5">
    <source>
        <dbReference type="EMBL" id="GAA0157781.1"/>
    </source>
</evidence>
<keyword evidence="2" id="KW-0677">Repeat</keyword>
<dbReference type="Gene3D" id="2.130.10.10">
    <property type="entry name" value="YVTN repeat-like/Quinoprotein amine dehydrogenase"/>
    <property type="match status" value="3"/>
</dbReference>
<keyword evidence="6" id="KW-1185">Reference proteome</keyword>
<dbReference type="Pfam" id="PF00400">
    <property type="entry name" value="WD40"/>
    <property type="match status" value="5"/>
</dbReference>
<dbReference type="PANTHER" id="PTHR22844:SF324">
    <property type="entry name" value="TRANSDUCIN_WD40 REPEAT PROTEIN"/>
    <property type="match status" value="1"/>
</dbReference>
<comment type="caution">
    <text evidence="5">The sequence shown here is derived from an EMBL/GenBank/DDBJ whole genome shotgun (WGS) entry which is preliminary data.</text>
</comment>
<keyword evidence="1 3" id="KW-0853">WD repeat</keyword>
<dbReference type="InterPro" id="IPR001680">
    <property type="entry name" value="WD40_rpt"/>
</dbReference>
<dbReference type="InterPro" id="IPR020472">
    <property type="entry name" value="WD40_PAC1"/>
</dbReference>
<dbReference type="InterPro" id="IPR036322">
    <property type="entry name" value="WD40_repeat_dom_sf"/>
</dbReference>
<dbReference type="AlphaFoldDB" id="A0AAV3Q2Z8"/>
<dbReference type="PRINTS" id="PR00320">
    <property type="entry name" value="GPROTEINBRPT"/>
</dbReference>
<dbReference type="FunFam" id="2.130.10.10:FF:000775">
    <property type="entry name" value="BnaA09g28200D protein"/>
    <property type="match status" value="1"/>
</dbReference>
<proteinExistence type="predicted"/>
<evidence type="ECO:0000256" key="1">
    <source>
        <dbReference type="ARBA" id="ARBA00022574"/>
    </source>
</evidence>
<dbReference type="Proteomes" id="UP001454036">
    <property type="component" value="Unassembled WGS sequence"/>
</dbReference>
<dbReference type="PROSITE" id="PS50294">
    <property type="entry name" value="WD_REPEATS_REGION"/>
    <property type="match status" value="3"/>
</dbReference>
<dbReference type="InterPro" id="IPR045182">
    <property type="entry name" value="JINGUBANG-like"/>
</dbReference>
<protein>
    <submittedName>
        <fullName evidence="5">Uncharacterized protein</fullName>
    </submittedName>
</protein>
<feature type="repeat" description="WD" evidence="3">
    <location>
        <begin position="238"/>
        <end position="269"/>
    </location>
</feature>
<feature type="region of interest" description="Disordered" evidence="4">
    <location>
        <begin position="17"/>
        <end position="37"/>
    </location>
</feature>
<dbReference type="PROSITE" id="PS50082">
    <property type="entry name" value="WD_REPEATS_2"/>
    <property type="match status" value="3"/>
</dbReference>
<evidence type="ECO:0000256" key="4">
    <source>
        <dbReference type="SAM" id="MobiDB-lite"/>
    </source>
</evidence>
<dbReference type="CDD" id="cd00200">
    <property type="entry name" value="WD40"/>
    <property type="match status" value="1"/>
</dbReference>
<evidence type="ECO:0000313" key="6">
    <source>
        <dbReference type="Proteomes" id="UP001454036"/>
    </source>
</evidence>
<evidence type="ECO:0000256" key="2">
    <source>
        <dbReference type="ARBA" id="ARBA00022737"/>
    </source>
</evidence>
<feature type="compositionally biased region" description="Low complexity" evidence="4">
    <location>
        <begin position="17"/>
        <end position="35"/>
    </location>
</feature>
<accession>A0AAV3Q2Z8</accession>
<dbReference type="SMART" id="SM00320">
    <property type="entry name" value="WD40"/>
    <property type="match status" value="7"/>
</dbReference>
<organism evidence="5 6">
    <name type="scientific">Lithospermum erythrorhizon</name>
    <name type="common">Purple gromwell</name>
    <name type="synonym">Lithospermum officinale var. erythrorhizon</name>
    <dbReference type="NCBI Taxonomy" id="34254"/>
    <lineage>
        <taxon>Eukaryota</taxon>
        <taxon>Viridiplantae</taxon>
        <taxon>Streptophyta</taxon>
        <taxon>Embryophyta</taxon>
        <taxon>Tracheophyta</taxon>
        <taxon>Spermatophyta</taxon>
        <taxon>Magnoliopsida</taxon>
        <taxon>eudicotyledons</taxon>
        <taxon>Gunneridae</taxon>
        <taxon>Pentapetalae</taxon>
        <taxon>asterids</taxon>
        <taxon>lamiids</taxon>
        <taxon>Boraginales</taxon>
        <taxon>Boraginaceae</taxon>
        <taxon>Boraginoideae</taxon>
        <taxon>Lithospermeae</taxon>
        <taxon>Lithospermum</taxon>
    </lineage>
</organism>
<dbReference type="InterPro" id="IPR015943">
    <property type="entry name" value="WD40/YVTN_repeat-like_dom_sf"/>
</dbReference>
<dbReference type="EMBL" id="BAABME010035020">
    <property type="protein sequence ID" value="GAA0157781.1"/>
    <property type="molecule type" value="Genomic_DNA"/>
</dbReference>
<name>A0AAV3Q2Z8_LITER</name>
<gene>
    <name evidence="5" type="ORF">LIER_43417</name>
</gene>
<feature type="repeat" description="WD" evidence="3">
    <location>
        <begin position="342"/>
        <end position="374"/>
    </location>
</feature>
<dbReference type="PANTHER" id="PTHR22844">
    <property type="entry name" value="F-BOX AND WD40 DOMAIN PROTEIN"/>
    <property type="match status" value="1"/>
</dbReference>